<reference evidence="6" key="1">
    <citation type="submission" date="2016-08" db="EMBL/GenBank/DDBJ databases">
        <authorList>
            <person name="Varghese N."/>
            <person name="Submissions Spin"/>
        </authorList>
    </citation>
    <scope>NUCLEOTIDE SEQUENCE [LARGE SCALE GENOMIC DNA]</scope>
    <source>
        <strain evidence="6">R-53144</strain>
    </source>
</reference>
<dbReference type="InterPro" id="IPR036388">
    <property type="entry name" value="WH-like_DNA-bd_sf"/>
</dbReference>
<name>A0A1C4AS52_9GAMM</name>
<organism evidence="5 6">
    <name type="scientific">Gilliamella intestini</name>
    <dbReference type="NCBI Taxonomy" id="1798183"/>
    <lineage>
        <taxon>Bacteria</taxon>
        <taxon>Pseudomonadati</taxon>
        <taxon>Pseudomonadota</taxon>
        <taxon>Gammaproteobacteria</taxon>
        <taxon>Orbales</taxon>
        <taxon>Orbaceae</taxon>
        <taxon>Gilliamella</taxon>
    </lineage>
</organism>
<dbReference type="PRINTS" id="PR00035">
    <property type="entry name" value="HTHGNTR"/>
</dbReference>
<dbReference type="PROSITE" id="PS50949">
    <property type="entry name" value="HTH_GNTR"/>
    <property type="match status" value="1"/>
</dbReference>
<feature type="domain" description="HTH gntR-type" evidence="4">
    <location>
        <begin position="3"/>
        <end position="71"/>
    </location>
</feature>
<dbReference type="SMART" id="SM00866">
    <property type="entry name" value="UTRA"/>
    <property type="match status" value="1"/>
</dbReference>
<proteinExistence type="predicted"/>
<dbReference type="InterPro" id="IPR011663">
    <property type="entry name" value="UTRA"/>
</dbReference>
<dbReference type="SUPFAM" id="SSF64288">
    <property type="entry name" value="Chorismate lyase-like"/>
    <property type="match status" value="1"/>
</dbReference>
<evidence type="ECO:0000259" key="4">
    <source>
        <dbReference type="PROSITE" id="PS50949"/>
    </source>
</evidence>
<evidence type="ECO:0000256" key="3">
    <source>
        <dbReference type="ARBA" id="ARBA00023163"/>
    </source>
</evidence>
<dbReference type="InterPro" id="IPR050679">
    <property type="entry name" value="Bact_HTH_transcr_reg"/>
</dbReference>
<dbReference type="Gene3D" id="1.10.10.10">
    <property type="entry name" value="Winged helix-like DNA-binding domain superfamily/Winged helix DNA-binding domain"/>
    <property type="match status" value="1"/>
</dbReference>
<dbReference type="STRING" id="1798183.GA0061080_101342"/>
<dbReference type="Gene3D" id="3.40.1410.10">
    <property type="entry name" value="Chorismate lyase-like"/>
    <property type="match status" value="1"/>
</dbReference>
<protein>
    <submittedName>
        <fullName evidence="5">GntR family transcriptional regulator, mannosyl-D-glycerate transport/metabolism system repressor</fullName>
    </submittedName>
</protein>
<dbReference type="Pfam" id="PF00392">
    <property type="entry name" value="GntR"/>
    <property type="match status" value="1"/>
</dbReference>
<keyword evidence="6" id="KW-1185">Reference proteome</keyword>
<dbReference type="InterPro" id="IPR000524">
    <property type="entry name" value="Tscrpt_reg_HTH_GntR"/>
</dbReference>
<dbReference type="AlphaFoldDB" id="A0A1C4AS52"/>
<dbReference type="EMBL" id="FMBA01000013">
    <property type="protein sequence ID" value="SCB97423.1"/>
    <property type="molecule type" value="Genomic_DNA"/>
</dbReference>
<dbReference type="CDD" id="cd07377">
    <property type="entry name" value="WHTH_GntR"/>
    <property type="match status" value="1"/>
</dbReference>
<keyword evidence="3" id="KW-0804">Transcription</keyword>
<dbReference type="Pfam" id="PF07702">
    <property type="entry name" value="UTRA"/>
    <property type="match status" value="1"/>
</dbReference>
<evidence type="ECO:0000256" key="2">
    <source>
        <dbReference type="ARBA" id="ARBA00023125"/>
    </source>
</evidence>
<dbReference type="InterPro" id="IPR028978">
    <property type="entry name" value="Chorismate_lyase_/UTRA_dom_sf"/>
</dbReference>
<keyword evidence="1" id="KW-0805">Transcription regulation</keyword>
<sequence length="238" mass="27414">MSKPLYRQIAETIEKKIRSGELDVEDVLPTEQALQEIYNVSRVTVRKALELLEKQGLLVRIKGSGTYVKCNSAKHDAFQLKGFEENITSQGRVASTKVIHFQLEQAQPVIAKHLKIEVGTLIYSIIRIRTIDDEPEILEQSYMPLSLFPDLSVKVMQTSKYHYIEKQKGYQISLSRQDLKPVLATSIVAKHLNIETNYPILCLRSTSELVNGEVFEYSIQYLRGFQYRFEYIARRGLE</sequence>
<evidence type="ECO:0000256" key="1">
    <source>
        <dbReference type="ARBA" id="ARBA00023015"/>
    </source>
</evidence>
<gene>
    <name evidence="5" type="ORF">GA0061080_101342</name>
</gene>
<evidence type="ECO:0000313" key="5">
    <source>
        <dbReference type="EMBL" id="SCB97423.1"/>
    </source>
</evidence>
<dbReference type="GO" id="GO:0003677">
    <property type="term" value="F:DNA binding"/>
    <property type="evidence" value="ECO:0007669"/>
    <property type="project" value="UniProtKB-KW"/>
</dbReference>
<dbReference type="PANTHER" id="PTHR44846">
    <property type="entry name" value="MANNOSYL-D-GLYCERATE TRANSPORT/METABOLISM SYSTEM REPRESSOR MNGR-RELATED"/>
    <property type="match status" value="1"/>
</dbReference>
<dbReference type="SMART" id="SM00345">
    <property type="entry name" value="HTH_GNTR"/>
    <property type="match status" value="1"/>
</dbReference>
<dbReference type="InterPro" id="IPR036390">
    <property type="entry name" value="WH_DNA-bd_sf"/>
</dbReference>
<dbReference type="RefSeq" id="WP_167349183.1">
    <property type="nucleotide sequence ID" value="NZ_FMBA01000013.1"/>
</dbReference>
<dbReference type="PANTHER" id="PTHR44846:SF1">
    <property type="entry name" value="MANNOSYL-D-GLYCERATE TRANSPORT_METABOLISM SYSTEM REPRESSOR MNGR-RELATED"/>
    <property type="match status" value="1"/>
</dbReference>
<dbReference type="GO" id="GO:0045892">
    <property type="term" value="P:negative regulation of DNA-templated transcription"/>
    <property type="evidence" value="ECO:0007669"/>
    <property type="project" value="TreeGrafter"/>
</dbReference>
<accession>A0A1C4AS52</accession>
<dbReference type="FunFam" id="1.10.10.10:FF:000079">
    <property type="entry name" value="GntR family transcriptional regulator"/>
    <property type="match status" value="1"/>
</dbReference>
<evidence type="ECO:0000313" key="6">
    <source>
        <dbReference type="Proteomes" id="UP000199698"/>
    </source>
</evidence>
<dbReference type="GO" id="GO:0003700">
    <property type="term" value="F:DNA-binding transcription factor activity"/>
    <property type="evidence" value="ECO:0007669"/>
    <property type="project" value="InterPro"/>
</dbReference>
<keyword evidence="2" id="KW-0238">DNA-binding</keyword>
<dbReference type="SUPFAM" id="SSF46785">
    <property type="entry name" value="Winged helix' DNA-binding domain"/>
    <property type="match status" value="1"/>
</dbReference>
<dbReference type="Proteomes" id="UP000199698">
    <property type="component" value="Unassembled WGS sequence"/>
</dbReference>